<evidence type="ECO:0000259" key="1">
    <source>
        <dbReference type="Pfam" id="PF00535"/>
    </source>
</evidence>
<dbReference type="EMBL" id="DS989844">
    <property type="protein sequence ID" value="EDX77199.1"/>
    <property type="molecule type" value="Genomic_DNA"/>
</dbReference>
<gene>
    <name evidence="2" type="ORF">MC7420_336</name>
</gene>
<dbReference type="InterPro" id="IPR050834">
    <property type="entry name" value="Glycosyltransf_2"/>
</dbReference>
<feature type="domain" description="Glycosyltransferase 2-like" evidence="1">
    <location>
        <begin position="7"/>
        <end position="127"/>
    </location>
</feature>
<dbReference type="Pfam" id="PF00535">
    <property type="entry name" value="Glycos_transf_2"/>
    <property type="match status" value="1"/>
</dbReference>
<dbReference type="HOGENOM" id="CLU_025996_0_0_3"/>
<dbReference type="RefSeq" id="WP_006099311.1">
    <property type="nucleotide sequence ID" value="NZ_DS989844.1"/>
</dbReference>
<protein>
    <submittedName>
        <fullName evidence="2">Glycosyl transferase, group 2 family protein</fullName>
    </submittedName>
</protein>
<dbReference type="Proteomes" id="UP000003835">
    <property type="component" value="Unassembled WGS sequence"/>
</dbReference>
<evidence type="ECO:0000313" key="3">
    <source>
        <dbReference type="Proteomes" id="UP000003835"/>
    </source>
</evidence>
<dbReference type="STRING" id="118168.MC7420_336"/>
<organism evidence="2 3">
    <name type="scientific">Coleofasciculus chthonoplastes PCC 7420</name>
    <dbReference type="NCBI Taxonomy" id="118168"/>
    <lineage>
        <taxon>Bacteria</taxon>
        <taxon>Bacillati</taxon>
        <taxon>Cyanobacteriota</taxon>
        <taxon>Cyanophyceae</taxon>
        <taxon>Coleofasciculales</taxon>
        <taxon>Coleofasciculaceae</taxon>
        <taxon>Coleofasciculus</taxon>
    </lineage>
</organism>
<dbReference type="InterPro" id="IPR029044">
    <property type="entry name" value="Nucleotide-diphossugar_trans"/>
</dbReference>
<accession>B4VKX9</accession>
<dbReference type="PANTHER" id="PTHR43685">
    <property type="entry name" value="GLYCOSYLTRANSFERASE"/>
    <property type="match status" value="1"/>
</dbReference>
<dbReference type="AlphaFoldDB" id="B4VKX9"/>
<keyword evidence="3" id="KW-1185">Reference proteome</keyword>
<keyword evidence="2" id="KW-0808">Transferase</keyword>
<reference evidence="2 3" key="1">
    <citation type="submission" date="2008-07" db="EMBL/GenBank/DDBJ databases">
        <authorList>
            <person name="Tandeau de Marsac N."/>
            <person name="Ferriera S."/>
            <person name="Johnson J."/>
            <person name="Kravitz S."/>
            <person name="Beeson K."/>
            <person name="Sutton G."/>
            <person name="Rogers Y.-H."/>
            <person name="Friedman R."/>
            <person name="Frazier M."/>
            <person name="Venter J.C."/>
        </authorList>
    </citation>
    <scope>NUCLEOTIDE SEQUENCE [LARGE SCALE GENOMIC DNA]</scope>
    <source>
        <strain evidence="2 3">PCC 7420</strain>
    </source>
</reference>
<dbReference type="InterPro" id="IPR001173">
    <property type="entry name" value="Glyco_trans_2-like"/>
</dbReference>
<dbReference type="OrthoDB" id="9802649at2"/>
<dbReference type="GO" id="GO:0016740">
    <property type="term" value="F:transferase activity"/>
    <property type="evidence" value="ECO:0007669"/>
    <property type="project" value="UniProtKB-KW"/>
</dbReference>
<dbReference type="CDD" id="cd00761">
    <property type="entry name" value="Glyco_tranf_GTA_type"/>
    <property type="match status" value="1"/>
</dbReference>
<dbReference type="SUPFAM" id="SSF53448">
    <property type="entry name" value="Nucleotide-diphospho-sugar transferases"/>
    <property type="match status" value="1"/>
</dbReference>
<proteinExistence type="predicted"/>
<dbReference type="eggNOG" id="COG1216">
    <property type="taxonomic scope" value="Bacteria"/>
</dbReference>
<dbReference type="Gene3D" id="3.90.550.10">
    <property type="entry name" value="Spore Coat Polysaccharide Biosynthesis Protein SpsA, Chain A"/>
    <property type="match status" value="1"/>
</dbReference>
<sequence>MSSPLLSIVIPTRDRAQLLPYAVKSALAQTQPDIEVIVVDDGSLKPVDLSPDPRLKIINLTTSRGGAAARNVGTEMARGKWITYLDDDDCLLPHMVELSLDALAKTTLPSPVGVISGIEVVNLNREVLKKRLPPPIRLKGCHFSLENLEPGKSYTTKQTLVVEREVINKIGGWDESFRSRVHTELFLRLNLVCTIIGLPIITYQLLRDQQARVSRDPNLRQESFYRLIEKHHDIFKAHPKMFSEFVYQQAWTSYQMGQKKAALTHLLWALELHPTHILGLSLRTSLSRLTKLR</sequence>
<evidence type="ECO:0000313" key="2">
    <source>
        <dbReference type="EMBL" id="EDX77199.1"/>
    </source>
</evidence>
<dbReference type="PANTHER" id="PTHR43685:SF2">
    <property type="entry name" value="GLYCOSYLTRANSFERASE 2-LIKE DOMAIN-CONTAINING PROTEIN"/>
    <property type="match status" value="1"/>
</dbReference>
<name>B4VKX9_9CYAN</name>